<name>A0A6J3ATM0_VICPA</name>
<dbReference type="InterPro" id="IPR031364">
    <property type="entry name" value="GC_assoc_lym"/>
</dbReference>
<organism evidence="1 2">
    <name type="scientific">Vicugna pacos</name>
    <name type="common">Alpaca</name>
    <name type="synonym">Lama pacos</name>
    <dbReference type="NCBI Taxonomy" id="30538"/>
    <lineage>
        <taxon>Eukaryota</taxon>
        <taxon>Metazoa</taxon>
        <taxon>Chordata</taxon>
        <taxon>Craniata</taxon>
        <taxon>Vertebrata</taxon>
        <taxon>Euteleostomi</taxon>
        <taxon>Mammalia</taxon>
        <taxon>Eutheria</taxon>
        <taxon>Laurasiatheria</taxon>
        <taxon>Artiodactyla</taxon>
        <taxon>Tylopoda</taxon>
        <taxon>Camelidae</taxon>
        <taxon>Vicugna</taxon>
    </lineage>
</organism>
<dbReference type="CTD" id="257144"/>
<gene>
    <name evidence="2" type="primary">GCSAM</name>
</gene>
<protein>
    <submittedName>
        <fullName evidence="2">Germinal center-associated signaling and motility protein isoform X1</fullName>
    </submittedName>
</protein>
<evidence type="ECO:0000313" key="2">
    <source>
        <dbReference type="RefSeq" id="XP_031537191.1"/>
    </source>
</evidence>
<evidence type="ECO:0000313" key="1">
    <source>
        <dbReference type="Proteomes" id="UP001652581"/>
    </source>
</evidence>
<sequence>MRAVGKLTTRGGKGKTWLVPCVWSFRWHQNAQELPWNPRNQSHQQRTSRRWDCHFAEGCFCLPWKKMRIFKARQDSPKQSKTATSLGLEVMALYEETSSALTQENAYRSSSEDLCYASINHSVAGRRPTGNLAEECYENVSLMAERPRESLGGTETEYSLLCVPATPRHPSSPEDQYELLMPSRIFPRSVQQPHSLTSPSQAPFSHL</sequence>
<dbReference type="AlphaFoldDB" id="A0A6J3ATM0"/>
<reference evidence="1" key="1">
    <citation type="submission" date="2025-05" db="UniProtKB">
        <authorList>
            <consortium name="RefSeq"/>
        </authorList>
    </citation>
    <scope>NUCLEOTIDE SEQUENCE [LARGE SCALE GENOMIC DNA]</scope>
</reference>
<dbReference type="Proteomes" id="UP001652581">
    <property type="component" value="Chromosome 1"/>
</dbReference>
<keyword evidence="1" id="KW-1185">Reference proteome</keyword>
<reference evidence="2" key="2">
    <citation type="submission" date="2025-08" db="UniProtKB">
        <authorList>
            <consortium name="RefSeq"/>
        </authorList>
    </citation>
    <scope>IDENTIFICATION</scope>
</reference>
<dbReference type="RefSeq" id="XP_031537191.1">
    <property type="nucleotide sequence ID" value="XM_031681331.2"/>
</dbReference>
<dbReference type="PANTHER" id="PTHR35351:SF2">
    <property type="entry name" value="GERMINAL CENTER-ASSOCIATED SIGNALING AND MOTILITY PROTEIN"/>
    <property type="match status" value="1"/>
</dbReference>
<dbReference type="GeneID" id="102532263"/>
<proteinExistence type="predicted"/>
<accession>A0A6J3ATM0</accession>
<dbReference type="PANTHER" id="PTHR35351">
    <property type="entry name" value="GERMINAL CENTER-ASSOCIATED SIGNALING AND MOTILITY-LIKE PROTEIN"/>
    <property type="match status" value="1"/>
</dbReference>
<dbReference type="Pfam" id="PF15666">
    <property type="entry name" value="HGAL"/>
    <property type="match status" value="1"/>
</dbReference>
<dbReference type="GO" id="GO:0050855">
    <property type="term" value="P:regulation of B cell receptor signaling pathway"/>
    <property type="evidence" value="ECO:0007669"/>
    <property type="project" value="InterPro"/>
</dbReference>
<dbReference type="GO" id="GO:2000402">
    <property type="term" value="P:negative regulation of lymphocyte migration"/>
    <property type="evidence" value="ECO:0007669"/>
    <property type="project" value="TreeGrafter"/>
</dbReference>